<evidence type="ECO:0000256" key="23">
    <source>
        <dbReference type="SAM" id="MobiDB-lite"/>
    </source>
</evidence>
<feature type="disulfide bond" evidence="21">
    <location>
        <begin position="200"/>
        <end position="232"/>
    </location>
</feature>
<feature type="binding site" evidence="19">
    <location>
        <position position="78"/>
    </location>
    <ligand>
        <name>Ca(2+)</name>
        <dbReference type="ChEBI" id="CHEBI:29108"/>
        <label>1</label>
    </ligand>
</feature>
<dbReference type="FunFam" id="1.10.420.10:FF:000007">
    <property type="entry name" value="Peroxidase"/>
    <property type="match status" value="1"/>
</dbReference>
<dbReference type="PROSITE" id="PS50873">
    <property type="entry name" value="PEROXIDASE_4"/>
    <property type="match status" value="1"/>
</dbReference>
<evidence type="ECO:0000256" key="11">
    <source>
        <dbReference type="ARBA" id="ARBA00022837"/>
    </source>
</evidence>
<keyword evidence="11 19" id="KW-0106">Calcium</keyword>
<dbReference type="InterPro" id="IPR010255">
    <property type="entry name" value="Haem_peroxidase_sf"/>
</dbReference>
<dbReference type="PANTHER" id="PTHR31517">
    <property type="match status" value="1"/>
</dbReference>
<comment type="cofactor">
    <cofactor evidence="19 22">
        <name>Ca(2+)</name>
        <dbReference type="ChEBI" id="CHEBI:29108"/>
    </cofactor>
    <text evidence="19 22">Binds 2 calcium ions per subunit.</text>
</comment>
<dbReference type="InterPro" id="IPR033905">
    <property type="entry name" value="Secretory_peroxidase"/>
</dbReference>
<feature type="disulfide bond" evidence="21">
    <location>
        <begin position="121"/>
        <end position="323"/>
    </location>
</feature>
<dbReference type="Gene3D" id="1.10.420.10">
    <property type="entry name" value="Peroxidase, domain 2"/>
    <property type="match status" value="1"/>
</dbReference>
<evidence type="ECO:0000256" key="2">
    <source>
        <dbReference type="ARBA" id="ARBA00002322"/>
    </source>
</evidence>
<feature type="binding site" description="axial binding residue" evidence="19">
    <location>
        <position position="193"/>
    </location>
    <ligand>
        <name>heme b</name>
        <dbReference type="ChEBI" id="CHEBI:60344"/>
    </ligand>
    <ligandPart>
        <name>Fe</name>
        <dbReference type="ChEBI" id="CHEBI:18248"/>
    </ligandPart>
</feature>
<keyword evidence="14 21" id="KW-1015">Disulfide bond</keyword>
<feature type="site" description="Transition state stabilizer" evidence="20">
    <location>
        <position position="66"/>
    </location>
</feature>
<feature type="domain" description="Plant heme peroxidase family profile" evidence="24">
    <location>
        <begin position="27"/>
        <end position="327"/>
    </location>
</feature>
<keyword evidence="13 19" id="KW-0408">Iron</keyword>
<feature type="binding site" evidence="19">
    <location>
        <position position="71"/>
    </location>
    <ligand>
        <name>Ca(2+)</name>
        <dbReference type="ChEBI" id="CHEBI:29108"/>
        <label>1</label>
    </ligand>
</feature>
<keyword evidence="12 22" id="KW-0560">Oxidoreductase</keyword>
<keyword evidence="7 22" id="KW-0575">Peroxidase</keyword>
<dbReference type="GO" id="GO:0006979">
    <property type="term" value="P:response to oxidative stress"/>
    <property type="evidence" value="ECO:0007669"/>
    <property type="project" value="UniProtKB-UniRule"/>
</dbReference>
<evidence type="ECO:0000256" key="3">
    <source>
        <dbReference type="ARBA" id="ARBA00004613"/>
    </source>
</evidence>
<dbReference type="InterPro" id="IPR002016">
    <property type="entry name" value="Haem_peroxidase"/>
</dbReference>
<comment type="catalytic activity">
    <reaction evidence="1 22">
        <text>2 a phenolic donor + H2O2 = 2 a phenolic radical donor + 2 H2O</text>
        <dbReference type="Rhea" id="RHEA:56136"/>
        <dbReference type="ChEBI" id="CHEBI:15377"/>
        <dbReference type="ChEBI" id="CHEBI:16240"/>
        <dbReference type="ChEBI" id="CHEBI:139520"/>
        <dbReference type="ChEBI" id="CHEBI:139521"/>
        <dbReference type="EC" id="1.11.1.7"/>
    </reaction>
</comment>
<evidence type="ECO:0000256" key="18">
    <source>
        <dbReference type="PIRSR" id="PIRSR600823-2"/>
    </source>
</evidence>
<evidence type="ECO:0000256" key="9">
    <source>
        <dbReference type="ARBA" id="ARBA00022723"/>
    </source>
</evidence>
<evidence type="ECO:0000256" key="4">
    <source>
        <dbReference type="ARBA" id="ARBA00006873"/>
    </source>
</evidence>
<evidence type="ECO:0000313" key="26">
    <source>
        <dbReference type="Proteomes" id="UP000594263"/>
    </source>
</evidence>
<dbReference type="InterPro" id="IPR019793">
    <property type="entry name" value="Peroxidases_heam-ligand_BS"/>
</dbReference>
<accession>A0A7N0RFI7</accession>
<feature type="binding site" evidence="19">
    <location>
        <position position="245"/>
    </location>
    <ligand>
        <name>Ca(2+)</name>
        <dbReference type="ChEBI" id="CHEBI:29108"/>
        <label>2</label>
    </ligand>
</feature>
<comment type="subcellular location">
    <subcellularLocation>
        <location evidence="3 22">Secreted</location>
    </subcellularLocation>
</comment>
<proteinExistence type="inferred from homology"/>
<evidence type="ECO:0000256" key="20">
    <source>
        <dbReference type="PIRSR" id="PIRSR600823-4"/>
    </source>
</evidence>
<evidence type="ECO:0000313" key="25">
    <source>
        <dbReference type="EnsemblPlants" id="Kaladp0011s0011.1.v1.1"/>
    </source>
</evidence>
<comment type="similarity">
    <text evidence="4">Belongs to the peroxidase family. Ascorbate peroxidase subfamily.</text>
</comment>
<evidence type="ECO:0000256" key="5">
    <source>
        <dbReference type="ARBA" id="ARBA00012313"/>
    </source>
</evidence>
<dbReference type="EnsemblPlants" id="Kaladp0011s0011.1.v1.1">
    <property type="protein sequence ID" value="Kaladp0011s0011.1.v1.1"/>
    <property type="gene ID" value="Kaladp0011s0011.v1.1"/>
</dbReference>
<dbReference type="CDD" id="cd00693">
    <property type="entry name" value="secretory_peroxidase"/>
    <property type="match status" value="1"/>
</dbReference>
<evidence type="ECO:0000256" key="15">
    <source>
        <dbReference type="ARBA" id="ARBA00023180"/>
    </source>
</evidence>
<keyword evidence="8 22" id="KW-0349">Heme</keyword>
<comment type="cofactor">
    <cofactor evidence="19 22">
        <name>heme b</name>
        <dbReference type="ChEBI" id="CHEBI:60344"/>
    </cofactor>
    <text evidence="19 22">Binds 1 heme b (iron(II)-protoporphyrin IX) group per subunit.</text>
</comment>
<organism evidence="25 26">
    <name type="scientific">Kalanchoe fedtschenkoi</name>
    <name type="common">Lavender scallops</name>
    <name type="synonym">South American air plant</name>
    <dbReference type="NCBI Taxonomy" id="63787"/>
    <lineage>
        <taxon>Eukaryota</taxon>
        <taxon>Viridiplantae</taxon>
        <taxon>Streptophyta</taxon>
        <taxon>Embryophyta</taxon>
        <taxon>Tracheophyta</taxon>
        <taxon>Spermatophyta</taxon>
        <taxon>Magnoliopsida</taxon>
        <taxon>eudicotyledons</taxon>
        <taxon>Gunneridae</taxon>
        <taxon>Pentapetalae</taxon>
        <taxon>Saxifragales</taxon>
        <taxon>Crassulaceae</taxon>
        <taxon>Kalanchoe</taxon>
    </lineage>
</organism>
<feature type="binding site" evidence="19">
    <location>
        <position position="80"/>
    </location>
    <ligand>
        <name>Ca(2+)</name>
        <dbReference type="ChEBI" id="CHEBI:29108"/>
        <label>1</label>
    </ligand>
</feature>
<evidence type="ECO:0000256" key="1">
    <source>
        <dbReference type="ARBA" id="ARBA00000189"/>
    </source>
</evidence>
<evidence type="ECO:0000256" key="21">
    <source>
        <dbReference type="PIRSR" id="PIRSR600823-5"/>
    </source>
</evidence>
<evidence type="ECO:0000256" key="19">
    <source>
        <dbReference type="PIRSR" id="PIRSR600823-3"/>
    </source>
</evidence>
<keyword evidence="9 19" id="KW-0479">Metal-binding</keyword>
<comment type="similarity">
    <text evidence="22">Belongs to the peroxidase family. Classical plant (class III) peroxidase subfamily.</text>
</comment>
<dbReference type="PRINTS" id="PR00461">
    <property type="entry name" value="PLPEROXIDASE"/>
</dbReference>
<feature type="binding site" evidence="19">
    <location>
        <position position="194"/>
    </location>
    <ligand>
        <name>Ca(2+)</name>
        <dbReference type="ChEBI" id="CHEBI:29108"/>
        <label>2</label>
    </ligand>
</feature>
<keyword evidence="15" id="KW-0325">Glycoprotein</keyword>
<dbReference type="InterPro" id="IPR000823">
    <property type="entry name" value="Peroxidase_pln"/>
</dbReference>
<evidence type="ECO:0000256" key="8">
    <source>
        <dbReference type="ARBA" id="ARBA00022617"/>
    </source>
</evidence>
<feature type="binding site" evidence="19">
    <location>
        <position position="89"/>
    </location>
    <ligand>
        <name>Ca(2+)</name>
        <dbReference type="ChEBI" id="CHEBI:29108"/>
        <label>1</label>
    </ligand>
</feature>
<dbReference type="FunFam" id="1.10.520.10:FF:000006">
    <property type="entry name" value="Peroxidase"/>
    <property type="match status" value="1"/>
</dbReference>
<dbReference type="Gramene" id="Kaladp0011s0011.1.v1.1">
    <property type="protein sequence ID" value="Kaladp0011s0011.1.v1.1"/>
    <property type="gene ID" value="Kaladp0011s0011.v1.1"/>
</dbReference>
<keyword evidence="6 22" id="KW-0964">Secreted</keyword>
<feature type="region of interest" description="Disordered" evidence="23">
    <location>
        <begin position="142"/>
        <end position="163"/>
    </location>
</feature>
<feature type="active site" description="Proton acceptor" evidence="17">
    <location>
        <position position="70"/>
    </location>
</feature>
<dbReference type="SUPFAM" id="SSF48113">
    <property type="entry name" value="Heme-dependent peroxidases"/>
    <property type="match status" value="1"/>
</dbReference>
<evidence type="ECO:0000256" key="22">
    <source>
        <dbReference type="RuleBase" id="RU362060"/>
    </source>
</evidence>
<evidence type="ECO:0000259" key="24">
    <source>
        <dbReference type="PROSITE" id="PS50873"/>
    </source>
</evidence>
<dbReference type="Pfam" id="PF00141">
    <property type="entry name" value="peroxidase"/>
    <property type="match status" value="1"/>
</dbReference>
<feature type="disulfide bond" evidence="21">
    <location>
        <begin position="37"/>
        <end position="115"/>
    </location>
</feature>
<evidence type="ECO:0000256" key="10">
    <source>
        <dbReference type="ARBA" id="ARBA00022729"/>
    </source>
</evidence>
<dbReference type="PANTHER" id="PTHR31517:SF59">
    <property type="entry name" value="PEROXIDASE"/>
    <property type="match status" value="1"/>
</dbReference>
<name>A0A7N0RFI7_KALFE</name>
<reference evidence="25" key="1">
    <citation type="submission" date="2021-01" db="UniProtKB">
        <authorList>
            <consortium name="EnsemblPlants"/>
        </authorList>
    </citation>
    <scope>IDENTIFICATION</scope>
</reference>
<keyword evidence="16 22" id="KW-0376">Hydrogen peroxide</keyword>
<dbReference type="EC" id="1.11.1.7" evidence="5 22"/>
<dbReference type="GO" id="GO:0005576">
    <property type="term" value="C:extracellular region"/>
    <property type="evidence" value="ECO:0007669"/>
    <property type="project" value="UniProtKB-SubCell"/>
</dbReference>
<comment type="function">
    <text evidence="2">Removal of H(2)O(2), oxidation of toxic reductants, biosynthesis and degradation of lignin, suberization, auxin catabolism, response to environmental stresses such as wounding, pathogen attack and oxidative stress. These functions might be dependent on each isozyme/isoform in each plant tissue.</text>
</comment>
<sequence>MMMQLMRPAALALILALSLFASQSYGQLKVGFYKGKCGSADVEAIVAGVIKQRFAADPTILPALLRLHFHDCFVSGCDASILLDGDDSEKMAGPNQSVRGYEVIDAVKAAVEKRCPGLVSCADIIALATRDAVVLGKGSRYNEQTGRRDGRVSNSADAQNGLPGPDVAVSQLVRLFSRKGLTASDAVLLLGAHTVGITHCSFITDRLYDFQNTGRPDPSMDPALARALRRTCPQAATVDSPVNLDQNVSSSNTVDASFYRQLQLRRGILEIDQNLASDVLTRQSVSALASGAVDFQASFGKAMIKMGSIGVLTGQKGEIRKSCRAINRR</sequence>
<evidence type="ECO:0000256" key="13">
    <source>
        <dbReference type="ARBA" id="ARBA00023004"/>
    </source>
</evidence>
<evidence type="ECO:0000256" key="12">
    <source>
        <dbReference type="ARBA" id="ARBA00023002"/>
    </source>
</evidence>
<protein>
    <recommendedName>
        <fullName evidence="5 22">Peroxidase</fullName>
        <ecNumber evidence="5 22">1.11.1.7</ecNumber>
    </recommendedName>
</protein>
<keyword evidence="10 22" id="KW-0732">Signal</keyword>
<feature type="binding site" evidence="18">
    <location>
        <position position="163"/>
    </location>
    <ligand>
        <name>substrate</name>
    </ligand>
</feature>
<dbReference type="AlphaFoldDB" id="A0A7N0RFI7"/>
<dbReference type="Gene3D" id="1.10.520.10">
    <property type="match status" value="1"/>
</dbReference>
<evidence type="ECO:0000256" key="14">
    <source>
        <dbReference type="ARBA" id="ARBA00023157"/>
    </source>
</evidence>
<dbReference type="PRINTS" id="PR00458">
    <property type="entry name" value="PEROXIDASE"/>
</dbReference>
<feature type="binding site" evidence="19">
    <location>
        <position position="76"/>
    </location>
    <ligand>
        <name>Ca(2+)</name>
        <dbReference type="ChEBI" id="CHEBI:29108"/>
        <label>1</label>
    </ligand>
</feature>
<evidence type="ECO:0000256" key="16">
    <source>
        <dbReference type="ARBA" id="ARBA00023324"/>
    </source>
</evidence>
<feature type="disulfide bond" evidence="21">
    <location>
        <begin position="72"/>
        <end position="77"/>
    </location>
</feature>
<feature type="chain" id="PRO_5029936195" description="Peroxidase" evidence="22">
    <location>
        <begin position="27"/>
        <end position="329"/>
    </location>
</feature>
<dbReference type="OMA" id="WIKPAMA"/>
<keyword evidence="26" id="KW-1185">Reference proteome</keyword>
<dbReference type="GO" id="GO:0046872">
    <property type="term" value="F:metal ion binding"/>
    <property type="evidence" value="ECO:0007669"/>
    <property type="project" value="UniProtKB-UniRule"/>
</dbReference>
<dbReference type="PROSITE" id="PS00435">
    <property type="entry name" value="PEROXIDASE_1"/>
    <property type="match status" value="1"/>
</dbReference>
<evidence type="ECO:0000256" key="7">
    <source>
        <dbReference type="ARBA" id="ARBA00022559"/>
    </source>
</evidence>
<feature type="signal peptide" evidence="22">
    <location>
        <begin position="1"/>
        <end position="26"/>
    </location>
</feature>
<evidence type="ECO:0000256" key="6">
    <source>
        <dbReference type="ARBA" id="ARBA00022525"/>
    </source>
</evidence>
<feature type="binding site" evidence="19">
    <location>
        <position position="255"/>
    </location>
    <ligand>
        <name>Ca(2+)</name>
        <dbReference type="ChEBI" id="CHEBI:29108"/>
        <label>2</label>
    </ligand>
</feature>
<dbReference type="Proteomes" id="UP000594263">
    <property type="component" value="Unplaced"/>
</dbReference>
<dbReference type="GO" id="GO:0042744">
    <property type="term" value="P:hydrogen peroxide catabolic process"/>
    <property type="evidence" value="ECO:0007669"/>
    <property type="project" value="UniProtKB-KW"/>
</dbReference>
<dbReference type="GO" id="GO:0140825">
    <property type="term" value="F:lactoperoxidase activity"/>
    <property type="evidence" value="ECO:0007669"/>
    <property type="project" value="UniProtKB-EC"/>
</dbReference>
<feature type="binding site" evidence="19">
    <location>
        <position position="74"/>
    </location>
    <ligand>
        <name>Ca(2+)</name>
        <dbReference type="ChEBI" id="CHEBI:29108"/>
        <label>1</label>
    </ligand>
</feature>
<dbReference type="GO" id="GO:0020037">
    <property type="term" value="F:heme binding"/>
    <property type="evidence" value="ECO:0007669"/>
    <property type="project" value="UniProtKB-UniRule"/>
</dbReference>
<evidence type="ECO:0000256" key="17">
    <source>
        <dbReference type="PIRSR" id="PIRSR600823-1"/>
    </source>
</evidence>